<keyword evidence="1" id="KW-1133">Transmembrane helix</keyword>
<feature type="transmembrane region" description="Helical" evidence="1">
    <location>
        <begin position="186"/>
        <end position="212"/>
    </location>
</feature>
<evidence type="ECO:0000256" key="1">
    <source>
        <dbReference type="SAM" id="Phobius"/>
    </source>
</evidence>
<evidence type="ECO:0000313" key="2">
    <source>
        <dbReference type="EMBL" id="KKL87153.1"/>
    </source>
</evidence>
<name>A0A0F9FLJ5_9ZZZZ</name>
<comment type="caution">
    <text evidence="2">The sequence shown here is derived from an EMBL/GenBank/DDBJ whole genome shotgun (WGS) entry which is preliminary data.</text>
</comment>
<sequence length="252" mass="26776">MDMALILYAFGAGMLATVNPCGFVMLPAYVSYYLATTEGPSETFQQTSAVESLGQPVQNRIDGTATRLMRALLVGGTLTAGFMVLFASAGSLISLGAYVLVRLMPWIGLLVGVGLALLGIWLLRGHHIALSELPQLQVGRERNLRSIFAYGVAYGLASLSCTLPIFLVAVGSAFTRGGVGTGLVQFLSYGLGMGVVLLALTLSLALFQGALVRHLKRLLPYVERAGAVLLIGAGLYIVYYWLTKGQLLQAMV</sequence>
<dbReference type="InterPro" id="IPR051790">
    <property type="entry name" value="Cytochrome_c-biogenesis_DsbD"/>
</dbReference>
<dbReference type="EMBL" id="LAZR01020916">
    <property type="protein sequence ID" value="KKL87153.1"/>
    <property type="molecule type" value="Genomic_DNA"/>
</dbReference>
<feature type="transmembrane region" description="Helical" evidence="1">
    <location>
        <begin position="71"/>
        <end position="100"/>
    </location>
</feature>
<feature type="transmembrane region" description="Helical" evidence="1">
    <location>
        <begin position="6"/>
        <end position="26"/>
    </location>
</feature>
<reference evidence="2" key="1">
    <citation type="journal article" date="2015" name="Nature">
        <title>Complex archaea that bridge the gap between prokaryotes and eukaryotes.</title>
        <authorList>
            <person name="Spang A."/>
            <person name="Saw J.H."/>
            <person name="Jorgensen S.L."/>
            <person name="Zaremba-Niedzwiedzka K."/>
            <person name="Martijn J."/>
            <person name="Lind A.E."/>
            <person name="van Eijk R."/>
            <person name="Schleper C."/>
            <person name="Guy L."/>
            <person name="Ettema T.J."/>
        </authorList>
    </citation>
    <scope>NUCLEOTIDE SEQUENCE</scope>
</reference>
<keyword evidence="1" id="KW-0472">Membrane</keyword>
<dbReference type="AlphaFoldDB" id="A0A0F9FLJ5"/>
<organism evidence="2">
    <name type="scientific">marine sediment metagenome</name>
    <dbReference type="NCBI Taxonomy" id="412755"/>
    <lineage>
        <taxon>unclassified sequences</taxon>
        <taxon>metagenomes</taxon>
        <taxon>ecological metagenomes</taxon>
    </lineage>
</organism>
<protein>
    <submittedName>
        <fullName evidence="2">Uncharacterized protein</fullName>
    </submittedName>
</protein>
<accession>A0A0F9FLJ5</accession>
<feature type="transmembrane region" description="Helical" evidence="1">
    <location>
        <begin position="106"/>
        <end position="126"/>
    </location>
</feature>
<proteinExistence type="predicted"/>
<feature type="transmembrane region" description="Helical" evidence="1">
    <location>
        <begin position="224"/>
        <end position="242"/>
    </location>
</feature>
<gene>
    <name evidence="2" type="ORF">LCGC14_1937580</name>
</gene>
<dbReference type="PANTHER" id="PTHR31272:SF4">
    <property type="entry name" value="CYTOCHROME C-TYPE BIOGENESIS PROTEIN HI_1454-RELATED"/>
    <property type="match status" value="1"/>
</dbReference>
<dbReference type="PANTHER" id="PTHR31272">
    <property type="entry name" value="CYTOCHROME C-TYPE BIOGENESIS PROTEIN HI_1454-RELATED"/>
    <property type="match status" value="1"/>
</dbReference>
<feature type="transmembrane region" description="Helical" evidence="1">
    <location>
        <begin position="147"/>
        <end position="174"/>
    </location>
</feature>
<keyword evidence="1" id="KW-0812">Transmembrane</keyword>